<sequence>MTKAITIKKPLPTLWLVVLLGTLTAFGPLSMDMYLPGLPAVASDMSASTSLVQLSLTACLIGLGAGQLVFGPLSDIYGRRRPLVLTLVVYAVASVLCAFTTSIWPFILLRFVQGLTGAAGIVIARACARDLYAGHELTKFMALLSIVNGAAPILAPIAGGAILSFASWPVVFFVLGGIGLLMFVGTAGFLPDTLPIENRAEKGILSVFKTFARLLKDRQFMGIALTQAFVMASMFAYIAGSPFVLQNMYGVTPQQFSLFFALNGIGIILAAQITGRLSHKVSEMNFLMTGVLISLAGSIVLLIAIWQQGSLFIVATAFFLVVSSVGMVSTSAFSLAMHRQSQAAGSASAFLGLLPFAAGAIVSPLVGIAGDQTAWPLGIVITSCSLMAFIIYMGLVRKPFEAK</sequence>
<evidence type="ECO:0000256" key="4">
    <source>
        <dbReference type="ARBA" id="ARBA00022475"/>
    </source>
</evidence>
<feature type="transmembrane region" description="Helical" evidence="8">
    <location>
        <begin position="82"/>
        <end position="101"/>
    </location>
</feature>
<keyword evidence="6 8" id="KW-1133">Transmembrane helix</keyword>
<feature type="transmembrane region" description="Helical" evidence="8">
    <location>
        <begin position="375"/>
        <end position="395"/>
    </location>
</feature>
<dbReference type="InterPro" id="IPR020846">
    <property type="entry name" value="MFS_dom"/>
</dbReference>
<evidence type="ECO:0000256" key="5">
    <source>
        <dbReference type="ARBA" id="ARBA00022692"/>
    </source>
</evidence>
<evidence type="ECO:0000256" key="6">
    <source>
        <dbReference type="ARBA" id="ARBA00022989"/>
    </source>
</evidence>
<feature type="transmembrane region" description="Helical" evidence="8">
    <location>
        <begin position="170"/>
        <end position="190"/>
    </location>
</feature>
<comment type="subcellular location">
    <subcellularLocation>
        <location evidence="1 8">Cell membrane</location>
        <topology evidence="1 8">Multi-pass membrane protein</topology>
    </subcellularLocation>
</comment>
<name>A0ABZ0KVS2_9BACL</name>
<dbReference type="CDD" id="cd17320">
    <property type="entry name" value="MFS_MdfA_MDR_like"/>
    <property type="match status" value="1"/>
</dbReference>
<dbReference type="NCBIfam" id="TIGR00710">
    <property type="entry name" value="efflux_Bcr_CflA"/>
    <property type="match status" value="1"/>
</dbReference>
<keyword evidence="5 8" id="KW-0812">Transmembrane</keyword>
<feature type="transmembrane region" description="Helical" evidence="8">
    <location>
        <begin position="51"/>
        <end position="70"/>
    </location>
</feature>
<feature type="transmembrane region" description="Helical" evidence="8">
    <location>
        <begin position="12"/>
        <end position="31"/>
    </location>
</feature>
<dbReference type="RefSeq" id="WP_323691929.1">
    <property type="nucleotide sequence ID" value="NZ_CP116341.1"/>
</dbReference>
<protein>
    <recommendedName>
        <fullName evidence="8">Bcr/CflA family efflux transporter</fullName>
    </recommendedName>
</protein>
<reference evidence="10 11" key="1">
    <citation type="submission" date="2023-01" db="EMBL/GenBank/DDBJ databases">
        <title>Sporosarcina sp. nov., isolated from Korean tranditional fermented seafood 'Jeotgal'.</title>
        <authorList>
            <person name="Yang A.-I."/>
        </authorList>
    </citation>
    <scope>NUCLEOTIDE SEQUENCE [LARGE SCALE GENOMIC DNA]</scope>
    <source>
        <strain evidence="10 11">B2O-1</strain>
    </source>
</reference>
<feature type="transmembrane region" description="Helical" evidence="8">
    <location>
        <begin position="140"/>
        <end position="164"/>
    </location>
</feature>
<organism evidence="10 11">
    <name type="scientific">Sporosarcina jeotgali</name>
    <dbReference type="NCBI Taxonomy" id="3020056"/>
    <lineage>
        <taxon>Bacteria</taxon>
        <taxon>Bacillati</taxon>
        <taxon>Bacillota</taxon>
        <taxon>Bacilli</taxon>
        <taxon>Bacillales</taxon>
        <taxon>Caryophanaceae</taxon>
        <taxon>Sporosarcina</taxon>
    </lineage>
</organism>
<evidence type="ECO:0000256" key="1">
    <source>
        <dbReference type="ARBA" id="ARBA00004651"/>
    </source>
</evidence>
<keyword evidence="3 8" id="KW-0813">Transport</keyword>
<dbReference type="InterPro" id="IPR001958">
    <property type="entry name" value="Tet-R_TetA/multi-R_MdtG-like"/>
</dbReference>
<evidence type="ECO:0000313" key="10">
    <source>
        <dbReference type="EMBL" id="WOV84271.1"/>
    </source>
</evidence>
<dbReference type="InterPro" id="IPR011701">
    <property type="entry name" value="MFS"/>
</dbReference>
<evidence type="ECO:0000256" key="8">
    <source>
        <dbReference type="RuleBase" id="RU365088"/>
    </source>
</evidence>
<feature type="transmembrane region" description="Helical" evidence="8">
    <location>
        <begin position="107"/>
        <end position="128"/>
    </location>
</feature>
<dbReference type="SUPFAM" id="SSF103473">
    <property type="entry name" value="MFS general substrate transporter"/>
    <property type="match status" value="1"/>
</dbReference>
<feature type="transmembrane region" description="Helical" evidence="8">
    <location>
        <begin position="312"/>
        <end position="337"/>
    </location>
</feature>
<evidence type="ECO:0000313" key="11">
    <source>
        <dbReference type="Proteomes" id="UP001303532"/>
    </source>
</evidence>
<evidence type="ECO:0000256" key="2">
    <source>
        <dbReference type="ARBA" id="ARBA00006236"/>
    </source>
</evidence>
<dbReference type="PANTHER" id="PTHR23502">
    <property type="entry name" value="MAJOR FACILITATOR SUPERFAMILY"/>
    <property type="match status" value="1"/>
</dbReference>
<keyword evidence="11" id="KW-1185">Reference proteome</keyword>
<feature type="transmembrane region" description="Helical" evidence="8">
    <location>
        <begin position="220"/>
        <end position="244"/>
    </location>
</feature>
<proteinExistence type="inferred from homology"/>
<dbReference type="EMBL" id="CP116341">
    <property type="protein sequence ID" value="WOV84271.1"/>
    <property type="molecule type" value="Genomic_DNA"/>
</dbReference>
<evidence type="ECO:0000259" key="9">
    <source>
        <dbReference type="PROSITE" id="PS50850"/>
    </source>
</evidence>
<dbReference type="Gene3D" id="1.20.1720.10">
    <property type="entry name" value="Multidrug resistance protein D"/>
    <property type="match status" value="1"/>
</dbReference>
<dbReference type="InterPro" id="IPR036259">
    <property type="entry name" value="MFS_trans_sf"/>
</dbReference>
<feature type="transmembrane region" description="Helical" evidence="8">
    <location>
        <begin position="349"/>
        <end position="369"/>
    </location>
</feature>
<comment type="similarity">
    <text evidence="2 8">Belongs to the major facilitator superfamily. Bcr/CmlA family.</text>
</comment>
<gene>
    <name evidence="10" type="ORF">PGH26_15620</name>
</gene>
<accession>A0ABZ0KVS2</accession>
<keyword evidence="4 8" id="KW-1003">Cell membrane</keyword>
<feature type="transmembrane region" description="Helical" evidence="8">
    <location>
        <begin position="286"/>
        <end position="306"/>
    </location>
</feature>
<keyword evidence="7 8" id="KW-0472">Membrane</keyword>
<dbReference type="Pfam" id="PF07690">
    <property type="entry name" value="MFS_1"/>
    <property type="match status" value="1"/>
</dbReference>
<dbReference type="PROSITE" id="PS50850">
    <property type="entry name" value="MFS"/>
    <property type="match status" value="1"/>
</dbReference>
<dbReference type="Proteomes" id="UP001303532">
    <property type="component" value="Chromosome"/>
</dbReference>
<feature type="domain" description="Major facilitator superfamily (MFS) profile" evidence="9">
    <location>
        <begin position="13"/>
        <end position="400"/>
    </location>
</feature>
<dbReference type="PRINTS" id="PR01035">
    <property type="entry name" value="TCRTETA"/>
</dbReference>
<evidence type="ECO:0000256" key="3">
    <source>
        <dbReference type="ARBA" id="ARBA00022448"/>
    </source>
</evidence>
<evidence type="ECO:0000256" key="7">
    <source>
        <dbReference type="ARBA" id="ARBA00023136"/>
    </source>
</evidence>
<feature type="transmembrane region" description="Helical" evidence="8">
    <location>
        <begin position="256"/>
        <end position="274"/>
    </location>
</feature>
<dbReference type="PANTHER" id="PTHR23502:SF132">
    <property type="entry name" value="POLYAMINE TRANSPORTER 2-RELATED"/>
    <property type="match status" value="1"/>
</dbReference>
<dbReference type="InterPro" id="IPR004812">
    <property type="entry name" value="Efflux_drug-R_Bcr/CmlA"/>
</dbReference>